<dbReference type="Proteomes" id="UP000294164">
    <property type="component" value="Unassembled WGS sequence"/>
</dbReference>
<proteinExistence type="predicted"/>
<dbReference type="InterPro" id="IPR046911">
    <property type="entry name" value="ABC-3C_CTD9"/>
</dbReference>
<dbReference type="AlphaFoldDB" id="A0A4Q8M4Q3"/>
<feature type="domain" description="ABC-three component systems C-terminal" evidence="1">
    <location>
        <begin position="70"/>
        <end position="181"/>
    </location>
</feature>
<evidence type="ECO:0000313" key="2">
    <source>
        <dbReference type="EMBL" id="TAA40929.1"/>
    </source>
</evidence>
<evidence type="ECO:0000259" key="1">
    <source>
        <dbReference type="Pfam" id="PF20285"/>
    </source>
</evidence>
<name>A0A4Q8M4Q3_9GAMM</name>
<dbReference type="EMBL" id="SHMG01000007">
    <property type="protein sequence ID" value="TAA40929.1"/>
    <property type="molecule type" value="Genomic_DNA"/>
</dbReference>
<gene>
    <name evidence="2" type="ORF">EA655_13130</name>
</gene>
<protein>
    <recommendedName>
        <fullName evidence="1">ABC-three component systems C-terminal domain-containing protein</fullName>
    </recommendedName>
</protein>
<dbReference type="RefSeq" id="WP_130534975.1">
    <property type="nucleotide sequence ID" value="NZ_SHMG01000007.1"/>
</dbReference>
<comment type="caution">
    <text evidence="2">The sequence shown here is derived from an EMBL/GenBank/DDBJ whole genome shotgun (WGS) entry which is preliminary data.</text>
</comment>
<reference evidence="2 3" key="1">
    <citation type="submission" date="2019-02" db="EMBL/GenBank/DDBJ databases">
        <title>WGS of Pseudoxanthomonas species novum from clinical isolates.</title>
        <authorList>
            <person name="Bernier A.-M."/>
            <person name="Bernard K."/>
            <person name="Vachon A."/>
        </authorList>
    </citation>
    <scope>NUCLEOTIDE SEQUENCE [LARGE SCALE GENOMIC DNA]</scope>
    <source>
        <strain evidence="2 3">NML130969</strain>
    </source>
</reference>
<accession>A0A4Q8M4Q3</accession>
<dbReference type="OrthoDB" id="9088658at2"/>
<dbReference type="Pfam" id="PF20285">
    <property type="entry name" value="CTD9"/>
    <property type="match status" value="1"/>
</dbReference>
<evidence type="ECO:0000313" key="3">
    <source>
        <dbReference type="Proteomes" id="UP000294164"/>
    </source>
</evidence>
<organism evidence="2 3">
    <name type="scientific">Pseudoxanthomonas winnipegensis</name>
    <dbReference type="NCBI Taxonomy" id="2480810"/>
    <lineage>
        <taxon>Bacteria</taxon>
        <taxon>Pseudomonadati</taxon>
        <taxon>Pseudomonadota</taxon>
        <taxon>Gammaproteobacteria</taxon>
        <taxon>Lysobacterales</taxon>
        <taxon>Lysobacteraceae</taxon>
        <taxon>Pseudoxanthomonas</taxon>
    </lineage>
</organism>
<sequence length="184" mass="20337">MSVKQTNNNAGGNIVGGDYTVNINHQMAGEIQALYKKLKGSVDGEEPALSGFCEQLEHYLSSNASTDIRGLEEKLKSSGRLDQLDNALYMKERAAKSIMLLQSSRTAQRIYTIILDELHTKFMLSVTPLVQGGASRVDIDRVIQDIVFSISQALCENPLEISAKDILGLLYFLAGNCHVRWDKC</sequence>